<keyword evidence="1" id="KW-0472">Membrane</keyword>
<proteinExistence type="predicted"/>
<dbReference type="AlphaFoldDB" id="A0A2A4GAP2"/>
<keyword evidence="1" id="KW-0812">Transmembrane</keyword>
<evidence type="ECO:0000313" key="3">
    <source>
        <dbReference type="EMBL" id="PCE65048.1"/>
    </source>
</evidence>
<accession>A0A2A4GAP2</accession>
<feature type="domain" description="DUF4350" evidence="2">
    <location>
        <begin position="38"/>
        <end position="239"/>
    </location>
</feature>
<dbReference type="Pfam" id="PF14258">
    <property type="entry name" value="DUF4350"/>
    <property type="match status" value="1"/>
</dbReference>
<reference evidence="3 4" key="1">
    <citation type="submission" date="2017-04" db="EMBL/GenBank/DDBJ databases">
        <title>A new member of the family Flavobacteriaceae isolated from ascidians.</title>
        <authorList>
            <person name="Chen L."/>
        </authorList>
    </citation>
    <scope>NUCLEOTIDE SEQUENCE [LARGE SCALE GENOMIC DNA]</scope>
    <source>
        <strain evidence="3 4">HQA918</strain>
    </source>
</reference>
<dbReference type="EMBL" id="NBWU01000002">
    <property type="protein sequence ID" value="PCE65048.1"/>
    <property type="molecule type" value="Genomic_DNA"/>
</dbReference>
<gene>
    <name evidence="3" type="ORF">B7P33_07815</name>
</gene>
<dbReference type="OrthoDB" id="1111222at2"/>
<evidence type="ECO:0000256" key="1">
    <source>
        <dbReference type="SAM" id="Phobius"/>
    </source>
</evidence>
<comment type="caution">
    <text evidence="3">The sequence shown here is derived from an EMBL/GenBank/DDBJ whole genome shotgun (WGS) entry which is preliminary data.</text>
</comment>
<keyword evidence="1" id="KW-1133">Transmembrane helix</keyword>
<dbReference type="Proteomes" id="UP000219559">
    <property type="component" value="Unassembled WGS sequence"/>
</dbReference>
<feature type="transmembrane region" description="Helical" evidence="1">
    <location>
        <begin position="278"/>
        <end position="295"/>
    </location>
</feature>
<evidence type="ECO:0000313" key="4">
    <source>
        <dbReference type="Proteomes" id="UP000219559"/>
    </source>
</evidence>
<protein>
    <recommendedName>
        <fullName evidence="2">DUF4350 domain-containing protein</fullName>
    </recommendedName>
</protein>
<sequence>MDKRSKIIIGLFVGVVILIILTEFTKPKPLDWRPSYTSYHKKPFGGHILFQELKSIFPEGAALKNRPTYSVLTELDSTETSNYLIIGGHVDLDRTTTEKLLDYVHRGSSVFMATERLPRYLADTLNLSIQSASTILEDSVQLSLTHKTFRGQNAFIQRGSSKSHIKSLDSLNSTILGHASFTKDSLETLLEGESEWGQIEVEEVNFIKTKMGKGHFYVHANPIAFTNYYLLHGNPEYVSRCLSYLPEQPTYWDDYLKDGRQIIDSPLRYVLNQDALRWAYYLGVVGLLLFMIFRAKREQRIIPVLKPLENSSVAFAKTVGNLYFQHQDYADLIQKKTNFFLAEIRANYHVDTQTLDMTLAKQLAAKSGNSLEKTETLFKAIQKTQQKIQLGQADLIRINKLINEYRHP</sequence>
<dbReference type="RefSeq" id="WP_097440327.1">
    <property type="nucleotide sequence ID" value="NZ_KZ300476.1"/>
</dbReference>
<dbReference type="InterPro" id="IPR025646">
    <property type="entry name" value="DUF4350"/>
</dbReference>
<feature type="transmembrane region" description="Helical" evidence="1">
    <location>
        <begin position="7"/>
        <end position="25"/>
    </location>
</feature>
<organism evidence="3 4">
    <name type="scientific">Sediminicola luteus</name>
    <dbReference type="NCBI Taxonomy" id="319238"/>
    <lineage>
        <taxon>Bacteria</taxon>
        <taxon>Pseudomonadati</taxon>
        <taxon>Bacteroidota</taxon>
        <taxon>Flavobacteriia</taxon>
        <taxon>Flavobacteriales</taxon>
        <taxon>Flavobacteriaceae</taxon>
        <taxon>Sediminicola</taxon>
    </lineage>
</organism>
<name>A0A2A4GAP2_9FLAO</name>
<keyword evidence="4" id="KW-1185">Reference proteome</keyword>
<evidence type="ECO:0000259" key="2">
    <source>
        <dbReference type="Pfam" id="PF14258"/>
    </source>
</evidence>